<gene>
    <name evidence="3 4 5" type="primary">LOC113691816</name>
</gene>
<dbReference type="Pfam" id="PF01693">
    <property type="entry name" value="Cauli_VI"/>
    <property type="match status" value="1"/>
</dbReference>
<evidence type="ECO:0000313" key="3">
    <source>
        <dbReference type="RefSeq" id="XP_071910072.1"/>
    </source>
</evidence>
<evidence type="ECO:0000313" key="5">
    <source>
        <dbReference type="RefSeq" id="XP_071910074.1"/>
    </source>
</evidence>
<evidence type="ECO:0000313" key="4">
    <source>
        <dbReference type="RefSeq" id="XP_071910073.1"/>
    </source>
</evidence>
<dbReference type="InterPro" id="IPR037056">
    <property type="entry name" value="RNase_H1_N_sf"/>
</dbReference>
<dbReference type="RefSeq" id="XP_071910073.1">
    <property type="nucleotide sequence ID" value="XM_072053972.1"/>
</dbReference>
<evidence type="ECO:0000313" key="2">
    <source>
        <dbReference type="Proteomes" id="UP001652660"/>
    </source>
</evidence>
<protein>
    <recommendedName>
        <fullName evidence="1">Ribonuclease H1 N-terminal domain-containing protein</fullName>
    </recommendedName>
</protein>
<reference evidence="3 4" key="1">
    <citation type="submission" date="2025-05" db="UniProtKB">
        <authorList>
            <consortium name="RefSeq"/>
        </authorList>
    </citation>
    <scope>IDENTIFICATION</scope>
    <source>
        <tissue evidence="3 4">Leaves</tissue>
    </source>
</reference>
<dbReference type="RefSeq" id="XP_071910074.1">
    <property type="nucleotide sequence ID" value="XM_072053973.1"/>
</dbReference>
<feature type="domain" description="Ribonuclease H1 N-terminal" evidence="1">
    <location>
        <begin position="102"/>
        <end position="144"/>
    </location>
</feature>
<organism evidence="2 3">
    <name type="scientific">Coffea arabica</name>
    <name type="common">Arabian coffee</name>
    <dbReference type="NCBI Taxonomy" id="13443"/>
    <lineage>
        <taxon>Eukaryota</taxon>
        <taxon>Viridiplantae</taxon>
        <taxon>Streptophyta</taxon>
        <taxon>Embryophyta</taxon>
        <taxon>Tracheophyta</taxon>
        <taxon>Spermatophyta</taxon>
        <taxon>Magnoliopsida</taxon>
        <taxon>eudicotyledons</taxon>
        <taxon>Gunneridae</taxon>
        <taxon>Pentapetalae</taxon>
        <taxon>asterids</taxon>
        <taxon>lamiids</taxon>
        <taxon>Gentianales</taxon>
        <taxon>Rubiaceae</taxon>
        <taxon>Ixoroideae</taxon>
        <taxon>Gardenieae complex</taxon>
        <taxon>Bertiereae - Coffeeae clade</taxon>
        <taxon>Coffeeae</taxon>
        <taxon>Coffea</taxon>
    </lineage>
</organism>
<proteinExistence type="predicted"/>
<dbReference type="GeneID" id="113691816"/>
<dbReference type="SUPFAM" id="SSF55658">
    <property type="entry name" value="L9 N-domain-like"/>
    <property type="match status" value="1"/>
</dbReference>
<sequence>MQSRGFSMTVRNQVFAYQLDRLLLIPLMAYNFQKVKIGQWELTKYPKGTSLHFHSQEEGNLEDIQQDILNNLWNSRNSTDKARNLNILAFYFSNIPKQSFSYYVVIKGKTPEIYSKWISVIEQINHFYNPLWKAFHSIHEALEFVRQNIGTTFYVDPKASMDSMRVPVYQHTDAPSSSRNYQYALEKDNTNRIEFCRHCKSMEQAIRSLNLKCRNFEEEDFSQKEKIKSLTEQLKEMYKISGSQGDTILSQISEIGELKGRLSHIASQMASSSSGPSIQPIFIQEKPISERPFEFLKPRISFKPYHLLGFLPLHIQEIISQKAQAQYYSKLMAVQQYFYEIAKDPIRNTAAIILHPSFFIDPEKHCPNNPEACDHQKINSHCIHTLSNFFLRATIILSKYSSPKILRVNGERVILTPQFLMDTGFLEKIIVTNPEDTHCPGTHLGYFIRKMLDYGQWATVHIKTAPAEWTGLFDIEPAIHRMMITVSNIPPARRTTEELEKISSSLVECPLALKEQLINAKMIQLAYRHFIDQWENGIRLVYENKIQKIYVPYRFKLEKDFTISTNYPEVFEKYLEGYYMSTGARHLDIETDEKYNDDHYWETMGPEEISNIENMMEG</sequence>
<dbReference type="InterPro" id="IPR009027">
    <property type="entry name" value="Ribosomal_bL9/RNase_H1_N"/>
</dbReference>
<dbReference type="Gene3D" id="3.40.970.10">
    <property type="entry name" value="Ribonuclease H1, N-terminal domain"/>
    <property type="match status" value="1"/>
</dbReference>
<dbReference type="RefSeq" id="XP_071910072.1">
    <property type="nucleotide sequence ID" value="XM_072053971.1"/>
</dbReference>
<evidence type="ECO:0000259" key="1">
    <source>
        <dbReference type="Pfam" id="PF01693"/>
    </source>
</evidence>
<accession>A0ABM4US16</accession>
<keyword evidence="2" id="KW-1185">Reference proteome</keyword>
<dbReference type="Proteomes" id="UP001652660">
    <property type="component" value="Chromosome 6c"/>
</dbReference>
<dbReference type="InterPro" id="IPR011320">
    <property type="entry name" value="RNase_H1_N"/>
</dbReference>
<name>A0ABM4US16_COFAR</name>